<dbReference type="InterPro" id="IPR035994">
    <property type="entry name" value="Nucleoside_phosphorylase_sf"/>
</dbReference>
<dbReference type="InterPro" id="IPR053137">
    <property type="entry name" value="NLR-like"/>
</dbReference>
<protein>
    <recommendedName>
        <fullName evidence="2">Nucleoside phosphorylase domain-containing protein</fullName>
    </recommendedName>
</protein>
<proteinExistence type="predicted"/>
<dbReference type="Gene3D" id="1.25.40.10">
    <property type="entry name" value="Tetratricopeptide repeat domain"/>
    <property type="match status" value="2"/>
</dbReference>
<dbReference type="AlphaFoldDB" id="A0AA40EYE8"/>
<reference evidence="3" key="1">
    <citation type="submission" date="2023-06" db="EMBL/GenBank/DDBJ databases">
        <title>Genome-scale phylogeny and comparative genomics of the fungal order Sordariales.</title>
        <authorList>
            <consortium name="Lawrence Berkeley National Laboratory"/>
            <person name="Hensen N."/>
            <person name="Bonometti L."/>
            <person name="Westerberg I."/>
            <person name="Brannstrom I.O."/>
            <person name="Guillou S."/>
            <person name="Cros-Aarteil S."/>
            <person name="Calhoun S."/>
            <person name="Haridas S."/>
            <person name="Kuo A."/>
            <person name="Mondo S."/>
            <person name="Pangilinan J."/>
            <person name="Riley R."/>
            <person name="Labutti K."/>
            <person name="Andreopoulos B."/>
            <person name="Lipzen A."/>
            <person name="Chen C."/>
            <person name="Yanf M."/>
            <person name="Daum C."/>
            <person name="Ng V."/>
            <person name="Clum A."/>
            <person name="Steindorff A."/>
            <person name="Ohm R."/>
            <person name="Martin F."/>
            <person name="Silar P."/>
            <person name="Natvig D."/>
            <person name="Lalanne C."/>
            <person name="Gautier V."/>
            <person name="Ament-Velasquez S.L."/>
            <person name="Kruys A."/>
            <person name="Hutchinson M.I."/>
            <person name="Powell A.J."/>
            <person name="Barry K."/>
            <person name="Miller A.N."/>
            <person name="Grigoriev I.V."/>
            <person name="Debuchy R."/>
            <person name="Gladieux P."/>
            <person name="Thoren M.H."/>
            <person name="Johannesson H."/>
        </authorList>
    </citation>
    <scope>NUCLEOTIDE SEQUENCE</scope>
    <source>
        <strain evidence="3">CBS 540.89</strain>
    </source>
</reference>
<evidence type="ECO:0000259" key="2">
    <source>
        <dbReference type="Pfam" id="PF01048"/>
    </source>
</evidence>
<dbReference type="InterPro" id="IPR000845">
    <property type="entry name" value="Nucleoside_phosphorylase_d"/>
</dbReference>
<dbReference type="SUPFAM" id="SSF53167">
    <property type="entry name" value="Purine and uridine phosphorylases"/>
    <property type="match status" value="1"/>
</dbReference>
<dbReference type="InterPro" id="IPR011990">
    <property type="entry name" value="TPR-like_helical_dom_sf"/>
</dbReference>
<dbReference type="EMBL" id="JAUKTV010000001">
    <property type="protein sequence ID" value="KAK0747607.1"/>
    <property type="molecule type" value="Genomic_DNA"/>
</dbReference>
<dbReference type="SUPFAM" id="SSF48452">
    <property type="entry name" value="TPR-like"/>
    <property type="match status" value="2"/>
</dbReference>
<accession>A0AA40EYE8</accession>
<gene>
    <name evidence="3" type="ORF">B0T21DRAFT_379616</name>
</gene>
<feature type="compositionally biased region" description="Basic and acidic residues" evidence="1">
    <location>
        <begin position="1070"/>
        <end position="1101"/>
    </location>
</feature>
<dbReference type="SUPFAM" id="SSF52540">
    <property type="entry name" value="P-loop containing nucleoside triphosphate hydrolases"/>
    <property type="match status" value="1"/>
</dbReference>
<dbReference type="SMART" id="SM00028">
    <property type="entry name" value="TPR"/>
    <property type="match status" value="6"/>
</dbReference>
<dbReference type="Proteomes" id="UP001172159">
    <property type="component" value="Unassembled WGS sequence"/>
</dbReference>
<name>A0AA40EYE8_9PEZI</name>
<feature type="region of interest" description="Disordered" evidence="1">
    <location>
        <begin position="1070"/>
        <end position="1186"/>
    </location>
</feature>
<dbReference type="Gene3D" id="3.40.50.1580">
    <property type="entry name" value="Nucleoside phosphorylase domain"/>
    <property type="match status" value="1"/>
</dbReference>
<feature type="compositionally biased region" description="Acidic residues" evidence="1">
    <location>
        <begin position="1103"/>
        <end position="1112"/>
    </location>
</feature>
<dbReference type="Gene3D" id="3.40.50.300">
    <property type="entry name" value="P-loop containing nucleotide triphosphate hydrolases"/>
    <property type="match status" value="1"/>
</dbReference>
<keyword evidence="4" id="KW-1185">Reference proteome</keyword>
<comment type="caution">
    <text evidence="3">The sequence shown here is derived from an EMBL/GenBank/DDBJ whole genome shotgun (WGS) entry which is preliminary data.</text>
</comment>
<dbReference type="GO" id="GO:0009116">
    <property type="term" value="P:nucleoside metabolic process"/>
    <property type="evidence" value="ECO:0007669"/>
    <property type="project" value="InterPro"/>
</dbReference>
<dbReference type="InterPro" id="IPR019734">
    <property type="entry name" value="TPR_rpt"/>
</dbReference>
<sequence>MPCTVSGSDDGGCWLLVFSVHYFCPKEELGRPLVAVLYAGEIVCVHPLVLHLDYPLIVVSTTAETPQGITPEGSQDHQLVIRPSIGNNVASKVTLPRRPAKRGDFKIAIICALPIEADAAHALFDRYWDYDGPPYDKAAGDPNAYSTGAVGRHNVVLAHMPGMGKARSASVAAFCKQSFPNIKLALVVGICGGVPFGPNNKEILLGDVIISNGVVQYDLIQRLPGRFIRKGAITDSLGRPDQEITSLLKKLSSRIPRNMLHNEMIAFLDVLRAQADLAAGYPGTDRDKLYQAAYGHVNDKMPCKDCCDDLRLMPRSRLGGGSPQPEVHFGLIASGDSVMKSGEDRDAIAQESPPPDTILGFEMEGAGVWDIFPCVVIKGVCDYADSHKTEDWQQYAAATAAACMKAFLRHWIPSPSVQDDTARPPFHVPYEENKSFIGRSEILDRLRQLPLGSTSHTRETYPDMPVFWVHASNDERFRGGYTAIAQKCKIPDHDNPKEDVMALVKGWLECDSRGEWLMVIDNADDLELFFRQKGGLGHYLPQCAHGTILVTTRNLQAASRLTKGMSMSIIKIGEMDEDETAKLLTTQLGEAETMVGEFSALSARLEHLPLALVQATSFIQENCITISDYIQLLDKSDQHLVDLLSEDFETIGRDSNTPRAVAETWILSFEQIQQRDALAGELLSIMGLLDRQAIPHEFLSTYTEDQEKGELQLTKALGVLKAFSFVVEVKDHAFDMHRLVHLVTRKWLVQKAVMQHFAKQALVVVSECFPLGEYENWTICNTYLPHVSAVLNLKEDTASREGKLARARLLHSVARLFYERGQFQTAEKYQEEAVELKQAELGEEDPNTLVSMNGLALTYWSLGRWKEAELLEVQVLDIRKRVLGKEHPDTLTSMNNLASTYKDQGRWEEAELLQVQVLDIEKRVLGEEHPHTLISMNNLASMYQHQGRWEEAELLQVQVLDIRKRVSGKEHPYTIAYMQEVLGSDHPDTISTHAAMASVYWEQGQFSEAQTIQVEVLEKSRGILGEEHPDTLTSMHNLAFTWKDMGRLEDAIVLMQECLRLRQKVRIEKGDSTTKADGRSDEAGVGDGSDHGNVGDDHQGNDNDGDGDTNDDNDQKTESVESRNTNSGEDNTGNGGEGNSDGDRQFQPGINGKNGMASEENGDRNSQVGSDGNGDGDIPGNSVKDR</sequence>
<dbReference type="PANTHER" id="PTHR46082">
    <property type="entry name" value="ATP/GTP-BINDING PROTEIN-RELATED"/>
    <property type="match status" value="1"/>
</dbReference>
<dbReference type="Pfam" id="PF13424">
    <property type="entry name" value="TPR_12"/>
    <property type="match status" value="3"/>
</dbReference>
<evidence type="ECO:0000256" key="1">
    <source>
        <dbReference type="SAM" id="MobiDB-lite"/>
    </source>
</evidence>
<feature type="domain" description="Nucleoside phosphorylase" evidence="2">
    <location>
        <begin position="106"/>
        <end position="408"/>
    </location>
</feature>
<dbReference type="Pfam" id="PF01048">
    <property type="entry name" value="PNP_UDP_1"/>
    <property type="match status" value="1"/>
</dbReference>
<evidence type="ECO:0000313" key="4">
    <source>
        <dbReference type="Proteomes" id="UP001172159"/>
    </source>
</evidence>
<dbReference type="GO" id="GO:0003824">
    <property type="term" value="F:catalytic activity"/>
    <property type="evidence" value="ECO:0007669"/>
    <property type="project" value="InterPro"/>
</dbReference>
<dbReference type="PANTHER" id="PTHR46082:SF6">
    <property type="entry name" value="AAA+ ATPASE DOMAIN-CONTAINING PROTEIN-RELATED"/>
    <property type="match status" value="1"/>
</dbReference>
<evidence type="ECO:0000313" key="3">
    <source>
        <dbReference type="EMBL" id="KAK0747607.1"/>
    </source>
</evidence>
<dbReference type="InterPro" id="IPR027417">
    <property type="entry name" value="P-loop_NTPase"/>
</dbReference>
<organism evidence="3 4">
    <name type="scientific">Apiosordaria backusii</name>
    <dbReference type="NCBI Taxonomy" id="314023"/>
    <lineage>
        <taxon>Eukaryota</taxon>
        <taxon>Fungi</taxon>
        <taxon>Dikarya</taxon>
        <taxon>Ascomycota</taxon>
        <taxon>Pezizomycotina</taxon>
        <taxon>Sordariomycetes</taxon>
        <taxon>Sordariomycetidae</taxon>
        <taxon>Sordariales</taxon>
        <taxon>Lasiosphaeriaceae</taxon>
        <taxon>Apiosordaria</taxon>
    </lineage>
</organism>